<accession>A0A6G1D855</accession>
<evidence type="ECO:0000313" key="1">
    <source>
        <dbReference type="EMBL" id="KAF0908935.1"/>
    </source>
</evidence>
<sequence length="99" mass="11954">MDFLYKYVAIWHQLSLAELKGYLVLVYHQRYRSSTLDLCGKWWLFLERRTRWSKQESVRGEVASQSSREDVRLNLVKVTRQSCYWQETGDCRNYINAEP</sequence>
<comment type="caution">
    <text evidence="1">The sequence shown here is derived from an EMBL/GenBank/DDBJ whole genome shotgun (WGS) entry which is preliminary data.</text>
</comment>
<organism evidence="1 2">
    <name type="scientific">Oryza meyeriana var. granulata</name>
    <dbReference type="NCBI Taxonomy" id="110450"/>
    <lineage>
        <taxon>Eukaryota</taxon>
        <taxon>Viridiplantae</taxon>
        <taxon>Streptophyta</taxon>
        <taxon>Embryophyta</taxon>
        <taxon>Tracheophyta</taxon>
        <taxon>Spermatophyta</taxon>
        <taxon>Magnoliopsida</taxon>
        <taxon>Liliopsida</taxon>
        <taxon>Poales</taxon>
        <taxon>Poaceae</taxon>
        <taxon>BOP clade</taxon>
        <taxon>Oryzoideae</taxon>
        <taxon>Oryzeae</taxon>
        <taxon>Oryzinae</taxon>
        <taxon>Oryza</taxon>
        <taxon>Oryza meyeriana</taxon>
    </lineage>
</organism>
<dbReference type="AlphaFoldDB" id="A0A6G1D855"/>
<reference evidence="1 2" key="1">
    <citation type="submission" date="2019-11" db="EMBL/GenBank/DDBJ databases">
        <title>Whole genome sequence of Oryza granulata.</title>
        <authorList>
            <person name="Li W."/>
        </authorList>
    </citation>
    <scope>NUCLEOTIDE SEQUENCE [LARGE SCALE GENOMIC DNA]</scope>
    <source>
        <strain evidence="2">cv. Menghai</strain>
        <tissue evidence="1">Leaf</tissue>
    </source>
</reference>
<protein>
    <submittedName>
        <fullName evidence="1">Uncharacterized protein</fullName>
    </submittedName>
</protein>
<dbReference type="Proteomes" id="UP000479710">
    <property type="component" value="Unassembled WGS sequence"/>
</dbReference>
<dbReference type="EMBL" id="SPHZ02000007">
    <property type="protein sequence ID" value="KAF0908935.1"/>
    <property type="molecule type" value="Genomic_DNA"/>
</dbReference>
<name>A0A6G1D855_9ORYZ</name>
<proteinExistence type="predicted"/>
<evidence type="ECO:0000313" key="2">
    <source>
        <dbReference type="Proteomes" id="UP000479710"/>
    </source>
</evidence>
<keyword evidence="2" id="KW-1185">Reference proteome</keyword>
<gene>
    <name evidence="1" type="ORF">E2562_030231</name>
</gene>